<feature type="compositionally biased region" description="Basic and acidic residues" evidence="1">
    <location>
        <begin position="239"/>
        <end position="270"/>
    </location>
</feature>
<dbReference type="KEGG" id="kdj:28972235"/>
<keyword evidence="2" id="KW-0812">Transmembrane</keyword>
<sequence>MASTSSPTIFSFIPPSDLSSVGGYSPSPSGEHHHGPSQTALSLIITGCGVFGFWILVMIYWIWSLRRIARAKNADILSTEGRRETWVDSSNLPSPPISPMTHTFGFAPSHTGSSNNDTSTSSGASANITSFGEGGTARTLDGLDSKEKEKRLTMATRTPTYRHRQSQKQAQVSHIDFGTGTGFGTGTITGTGNNINNIDGFSMTSTKVASDHVHSHAHAHDQSYVDQPKGILKSMSDNQRQDVMQDTKVPNEEKEPESGMRRNIETRNKE</sequence>
<reference evidence="4" key="3">
    <citation type="submission" date="2024-02" db="EMBL/GenBank/DDBJ databases">
        <title>Comparative genomics of Cryptococcus and Kwoniella reveals pathogenesis evolution and contrasting modes of karyotype evolution via chromosome fusion or intercentromeric recombination.</title>
        <authorList>
            <person name="Coelho M.A."/>
            <person name="David-Palma M."/>
            <person name="Shea T."/>
            <person name="Bowers K."/>
            <person name="McGinley-Smith S."/>
            <person name="Mohammad A.W."/>
            <person name="Gnirke A."/>
            <person name="Yurkov A.M."/>
            <person name="Nowrousian M."/>
            <person name="Sun S."/>
            <person name="Cuomo C.A."/>
            <person name="Heitman J."/>
        </authorList>
    </citation>
    <scope>NUCLEOTIDE SEQUENCE</scope>
    <source>
        <strain evidence="4">CBS 10117</strain>
    </source>
</reference>
<dbReference type="EMBL" id="KI894038">
    <property type="protein sequence ID" value="OBR81152.1"/>
    <property type="molecule type" value="Genomic_DNA"/>
</dbReference>
<dbReference type="AlphaFoldDB" id="A0A1A5ZTL8"/>
<reference evidence="3" key="1">
    <citation type="submission" date="2013-07" db="EMBL/GenBank/DDBJ databases">
        <title>The Genome Sequence of Cryptococcus dejecticola CBS10117.</title>
        <authorList>
            <consortium name="The Broad Institute Genome Sequencing Platform"/>
            <person name="Cuomo C."/>
            <person name="Litvintseva A."/>
            <person name="Chen Y."/>
            <person name="Heitman J."/>
            <person name="Sun S."/>
            <person name="Springer D."/>
            <person name="Dromer F."/>
            <person name="Young S.K."/>
            <person name="Zeng Q."/>
            <person name="Gargeya S."/>
            <person name="Fitzgerald M."/>
            <person name="Abouelleil A."/>
            <person name="Alvarado L."/>
            <person name="Berlin A.M."/>
            <person name="Chapman S.B."/>
            <person name="Dewar J."/>
            <person name="Goldberg J."/>
            <person name="Griggs A."/>
            <person name="Gujja S."/>
            <person name="Hansen M."/>
            <person name="Howarth C."/>
            <person name="Imamovic A."/>
            <person name="Larimer J."/>
            <person name="McCowan C."/>
            <person name="Murphy C."/>
            <person name="Pearson M."/>
            <person name="Priest M."/>
            <person name="Roberts A."/>
            <person name="Saif S."/>
            <person name="Shea T."/>
            <person name="Sykes S."/>
            <person name="Wortman J."/>
            <person name="Nusbaum C."/>
            <person name="Birren B."/>
        </authorList>
    </citation>
    <scope>NUCLEOTIDE SEQUENCE [LARGE SCALE GENOMIC DNA]</scope>
    <source>
        <strain evidence="3">CBS 10117</strain>
    </source>
</reference>
<dbReference type="Proteomes" id="UP000078595">
    <property type="component" value="Chromosome 8"/>
</dbReference>
<feature type="region of interest" description="Disordered" evidence="1">
    <location>
        <begin position="107"/>
        <end position="171"/>
    </location>
</feature>
<feature type="transmembrane region" description="Helical" evidence="2">
    <location>
        <begin position="40"/>
        <end position="63"/>
    </location>
</feature>
<name>A0A1A5ZTL8_9TREE</name>
<evidence type="ECO:0000313" key="5">
    <source>
        <dbReference type="Proteomes" id="UP000078595"/>
    </source>
</evidence>
<evidence type="ECO:0000256" key="1">
    <source>
        <dbReference type="SAM" id="MobiDB-lite"/>
    </source>
</evidence>
<keyword evidence="2" id="KW-0472">Membrane</keyword>
<evidence type="ECO:0000313" key="3">
    <source>
        <dbReference type="EMBL" id="OBR81152.1"/>
    </source>
</evidence>
<keyword evidence="5" id="KW-1185">Reference proteome</keyword>
<dbReference type="OrthoDB" id="10457888at2759"/>
<feature type="compositionally biased region" description="Basic and acidic residues" evidence="1">
    <location>
        <begin position="141"/>
        <end position="152"/>
    </location>
</feature>
<dbReference type="VEuPathDB" id="FungiDB:I303_08536"/>
<gene>
    <name evidence="3" type="ORF">I303_08536</name>
    <name evidence="4" type="ORF">I303_106821</name>
</gene>
<dbReference type="RefSeq" id="XP_018258994.1">
    <property type="nucleotide sequence ID" value="XM_018411793.1"/>
</dbReference>
<organism evidence="3">
    <name type="scientific">Kwoniella dejecticola CBS 10117</name>
    <dbReference type="NCBI Taxonomy" id="1296121"/>
    <lineage>
        <taxon>Eukaryota</taxon>
        <taxon>Fungi</taxon>
        <taxon>Dikarya</taxon>
        <taxon>Basidiomycota</taxon>
        <taxon>Agaricomycotina</taxon>
        <taxon>Tremellomycetes</taxon>
        <taxon>Tremellales</taxon>
        <taxon>Cryptococcaceae</taxon>
        <taxon>Kwoniella</taxon>
    </lineage>
</organism>
<proteinExistence type="predicted"/>
<dbReference type="EMBL" id="CP144537">
    <property type="protein sequence ID" value="WWC64213.1"/>
    <property type="molecule type" value="Genomic_DNA"/>
</dbReference>
<feature type="compositionally biased region" description="Low complexity" evidence="1">
    <location>
        <begin position="109"/>
        <end position="127"/>
    </location>
</feature>
<keyword evidence="2" id="KW-1133">Transmembrane helix</keyword>
<reference evidence="4" key="2">
    <citation type="submission" date="2013-07" db="EMBL/GenBank/DDBJ databases">
        <authorList>
            <consortium name="The Broad Institute Genome Sequencing Platform"/>
            <person name="Cuomo C."/>
            <person name="Litvintseva A."/>
            <person name="Chen Y."/>
            <person name="Heitman J."/>
            <person name="Sun S."/>
            <person name="Springer D."/>
            <person name="Dromer F."/>
            <person name="Young S.K."/>
            <person name="Zeng Q."/>
            <person name="Gargeya S."/>
            <person name="Fitzgerald M."/>
            <person name="Abouelleil A."/>
            <person name="Alvarado L."/>
            <person name="Berlin A.M."/>
            <person name="Chapman S.B."/>
            <person name="Dewar J."/>
            <person name="Goldberg J."/>
            <person name="Griggs A."/>
            <person name="Gujja S."/>
            <person name="Hansen M."/>
            <person name="Howarth C."/>
            <person name="Imamovic A."/>
            <person name="Larimer J."/>
            <person name="McCowan C."/>
            <person name="Murphy C."/>
            <person name="Pearson M."/>
            <person name="Priest M."/>
            <person name="Roberts A."/>
            <person name="Saif S."/>
            <person name="Shea T."/>
            <person name="Sykes S."/>
            <person name="Wortman J."/>
            <person name="Nusbaum C."/>
            <person name="Birren B."/>
        </authorList>
    </citation>
    <scope>NUCLEOTIDE SEQUENCE</scope>
    <source>
        <strain evidence="4">CBS 10117</strain>
    </source>
</reference>
<evidence type="ECO:0000256" key="2">
    <source>
        <dbReference type="SAM" id="Phobius"/>
    </source>
</evidence>
<feature type="region of interest" description="Disordered" evidence="1">
    <location>
        <begin position="231"/>
        <end position="270"/>
    </location>
</feature>
<dbReference type="GeneID" id="28972235"/>
<accession>A0A1A5ZTL8</accession>
<evidence type="ECO:0000313" key="4">
    <source>
        <dbReference type="EMBL" id="WWC64213.1"/>
    </source>
</evidence>
<protein>
    <submittedName>
        <fullName evidence="3">Uncharacterized protein</fullName>
    </submittedName>
</protein>